<evidence type="ECO:0000313" key="1">
    <source>
        <dbReference type="EMBL" id="VEL07901.1"/>
    </source>
</evidence>
<gene>
    <name evidence="1" type="ORF">PXEA_LOCUS1341</name>
</gene>
<name>A0A3S4ZZA7_9PLAT</name>
<proteinExistence type="predicted"/>
<organism evidence="1 2">
    <name type="scientific">Protopolystoma xenopodis</name>
    <dbReference type="NCBI Taxonomy" id="117903"/>
    <lineage>
        <taxon>Eukaryota</taxon>
        <taxon>Metazoa</taxon>
        <taxon>Spiralia</taxon>
        <taxon>Lophotrochozoa</taxon>
        <taxon>Platyhelminthes</taxon>
        <taxon>Monogenea</taxon>
        <taxon>Polyopisthocotylea</taxon>
        <taxon>Polystomatidea</taxon>
        <taxon>Polystomatidae</taxon>
        <taxon>Protopolystoma</taxon>
    </lineage>
</organism>
<dbReference type="EMBL" id="CAAALY010002705">
    <property type="protein sequence ID" value="VEL07901.1"/>
    <property type="molecule type" value="Genomic_DNA"/>
</dbReference>
<comment type="caution">
    <text evidence="1">The sequence shown here is derived from an EMBL/GenBank/DDBJ whole genome shotgun (WGS) entry which is preliminary data.</text>
</comment>
<dbReference type="AlphaFoldDB" id="A0A3S4ZZA7"/>
<accession>A0A3S4ZZA7</accession>
<reference evidence="1" key="1">
    <citation type="submission" date="2018-11" db="EMBL/GenBank/DDBJ databases">
        <authorList>
            <consortium name="Pathogen Informatics"/>
        </authorList>
    </citation>
    <scope>NUCLEOTIDE SEQUENCE</scope>
</reference>
<sequence length="76" mass="8410">MDHTVATPSRPLNLVIFCKTLACLQHENRPGRGFFAHSTEPVDGQGVGAGWVLGPVETSKLMPTRCETVWRQSLYL</sequence>
<dbReference type="Proteomes" id="UP000784294">
    <property type="component" value="Unassembled WGS sequence"/>
</dbReference>
<evidence type="ECO:0000313" key="2">
    <source>
        <dbReference type="Proteomes" id="UP000784294"/>
    </source>
</evidence>
<keyword evidence="2" id="KW-1185">Reference proteome</keyword>
<protein>
    <submittedName>
        <fullName evidence="1">Uncharacterized protein</fullName>
    </submittedName>
</protein>